<dbReference type="AlphaFoldDB" id="Q237J2"/>
<reference evidence="3" key="1">
    <citation type="journal article" date="2006" name="PLoS Biol.">
        <title>Macronuclear genome sequence of the ciliate Tetrahymena thermophila, a model eukaryote.</title>
        <authorList>
            <person name="Eisen J.A."/>
            <person name="Coyne R.S."/>
            <person name="Wu M."/>
            <person name="Wu D."/>
            <person name="Thiagarajan M."/>
            <person name="Wortman J.R."/>
            <person name="Badger J.H."/>
            <person name="Ren Q."/>
            <person name="Amedeo P."/>
            <person name="Jones K.M."/>
            <person name="Tallon L.J."/>
            <person name="Delcher A.L."/>
            <person name="Salzberg S.L."/>
            <person name="Silva J.C."/>
            <person name="Haas B.J."/>
            <person name="Majoros W.H."/>
            <person name="Farzad M."/>
            <person name="Carlton J.M."/>
            <person name="Smith R.K. Jr."/>
            <person name="Garg J."/>
            <person name="Pearlman R.E."/>
            <person name="Karrer K.M."/>
            <person name="Sun L."/>
            <person name="Manning G."/>
            <person name="Elde N.C."/>
            <person name="Turkewitz A.P."/>
            <person name="Asai D.J."/>
            <person name="Wilkes D.E."/>
            <person name="Wang Y."/>
            <person name="Cai H."/>
            <person name="Collins K."/>
            <person name="Stewart B.A."/>
            <person name="Lee S.R."/>
            <person name="Wilamowska K."/>
            <person name="Weinberg Z."/>
            <person name="Ruzzo W.L."/>
            <person name="Wloga D."/>
            <person name="Gaertig J."/>
            <person name="Frankel J."/>
            <person name="Tsao C.-C."/>
            <person name="Gorovsky M.A."/>
            <person name="Keeling P.J."/>
            <person name="Waller R.F."/>
            <person name="Patron N.J."/>
            <person name="Cherry J.M."/>
            <person name="Stover N.A."/>
            <person name="Krieger C.J."/>
            <person name="del Toro C."/>
            <person name="Ryder H.F."/>
            <person name="Williamson S.C."/>
            <person name="Barbeau R.A."/>
            <person name="Hamilton E.P."/>
            <person name="Orias E."/>
        </authorList>
    </citation>
    <scope>NUCLEOTIDE SEQUENCE [LARGE SCALE GENOMIC DNA]</scope>
    <source>
        <strain evidence="3">SB210</strain>
    </source>
</reference>
<dbReference type="HOGENOM" id="CLU_451642_0_0_1"/>
<evidence type="ECO:0000313" key="2">
    <source>
        <dbReference type="EMBL" id="EAR92749.3"/>
    </source>
</evidence>
<keyword evidence="1" id="KW-0175">Coiled coil</keyword>
<feature type="coiled-coil region" evidence="1">
    <location>
        <begin position="240"/>
        <end position="324"/>
    </location>
</feature>
<evidence type="ECO:0000313" key="3">
    <source>
        <dbReference type="Proteomes" id="UP000009168"/>
    </source>
</evidence>
<accession>Q237J2</accession>
<feature type="coiled-coil region" evidence="1">
    <location>
        <begin position="504"/>
        <end position="602"/>
    </location>
</feature>
<proteinExistence type="predicted"/>
<dbReference type="KEGG" id="tet:TTHERM_00322930"/>
<keyword evidence="3" id="KW-1185">Reference proteome</keyword>
<dbReference type="InParanoid" id="Q237J2"/>
<sequence length="662" mass="77872">MDLRYNSHQVTNNGSLQLAGQLGKMQTTTPPKISQALNPSNINVINNSLNSNSVASKFPLSYRKNFEDSHMQMPNNGRANSISDRENYFDSNINGYKNYASNNQVNQVSPNLLVKKFEREQEDYVRLSLEEINRELDINMNEIIVLLNKRKHLIMVKRQKLKDEFIEQIELMKRQSAEDLQKDLNRSSIDDNIIQNLANNTDSFSKMKKVVQSVTKDISSNTHEKQKLEMSRSADFWNTNKNYEDEVDILLSKLKQLDSDLEKCNYQIQEVCRNLDNMEEQIKILLLTKDEDHVRRAEPVFNQKQRLHEQLNQMNSQRNKIKDEKIHLISRIINFLTDLKHLRGERLQDLAEVFGIDDNTDSSIKIQYYIDFVEQLENLAKVKDNLLQQESLEEPIQMNIDRLFKENDQLFSELIKKQSEEAKAYADLSDNLVKRLNMQRAIELFMNQANLNGINHLDIRDLLKKFKENILFLKPLVEEDVALRQGLNKTYETINTFSNILLAIETEKERRKELVAKLEQCIRLKQDGDLKTEDLRNVEMEITKRIQQKKNLEEDLDHILSDADLEEYKKLGLQIRQLEKDADDLNKKRMRVQTDVDQIQQQVVVRINQIRTDYDDIMKEVISNDVMNNYDFKNANDIKQVKNLLKKTFKRLGMTFEEPRNL</sequence>
<dbReference type="eggNOG" id="ENOG502SKZW">
    <property type="taxonomic scope" value="Eukaryota"/>
</dbReference>
<protein>
    <submittedName>
        <fullName evidence="2">Uncharacterized protein</fullName>
    </submittedName>
</protein>
<dbReference type="GeneID" id="7829897"/>
<organism evidence="2 3">
    <name type="scientific">Tetrahymena thermophila (strain SB210)</name>
    <dbReference type="NCBI Taxonomy" id="312017"/>
    <lineage>
        <taxon>Eukaryota</taxon>
        <taxon>Sar</taxon>
        <taxon>Alveolata</taxon>
        <taxon>Ciliophora</taxon>
        <taxon>Intramacronucleata</taxon>
        <taxon>Oligohymenophorea</taxon>
        <taxon>Hymenostomatida</taxon>
        <taxon>Tetrahymenina</taxon>
        <taxon>Tetrahymenidae</taxon>
        <taxon>Tetrahymena</taxon>
    </lineage>
</organism>
<dbReference type="STRING" id="312017.Q237J2"/>
<evidence type="ECO:0000256" key="1">
    <source>
        <dbReference type="SAM" id="Coils"/>
    </source>
</evidence>
<dbReference type="RefSeq" id="XP_001012994.3">
    <property type="nucleotide sequence ID" value="XM_001012994.3"/>
</dbReference>
<dbReference type="OrthoDB" id="295121at2759"/>
<dbReference type="EMBL" id="GG662743">
    <property type="protein sequence ID" value="EAR92749.3"/>
    <property type="molecule type" value="Genomic_DNA"/>
</dbReference>
<name>Q237J2_TETTS</name>
<dbReference type="Proteomes" id="UP000009168">
    <property type="component" value="Unassembled WGS sequence"/>
</dbReference>
<gene>
    <name evidence="2" type="ORF">TTHERM_00322930</name>
</gene>